<evidence type="ECO:0000259" key="1">
    <source>
        <dbReference type="Pfam" id="PF00582"/>
    </source>
</evidence>
<feature type="domain" description="UspA" evidence="1">
    <location>
        <begin position="64"/>
        <end position="147"/>
    </location>
</feature>
<dbReference type="InterPro" id="IPR014729">
    <property type="entry name" value="Rossmann-like_a/b/a_fold"/>
</dbReference>
<dbReference type="RefSeq" id="WP_390206297.1">
    <property type="nucleotide sequence ID" value="NZ_JBHSZC010000001.1"/>
</dbReference>
<protein>
    <submittedName>
        <fullName evidence="2">Universal stress protein</fullName>
    </submittedName>
</protein>
<dbReference type="Gene3D" id="3.40.50.620">
    <property type="entry name" value="HUPs"/>
    <property type="match status" value="1"/>
</dbReference>
<gene>
    <name evidence="2" type="ORF">ACFQL7_19080</name>
</gene>
<evidence type="ECO:0000313" key="2">
    <source>
        <dbReference type="EMBL" id="MFC7191682.1"/>
    </source>
</evidence>
<dbReference type="Proteomes" id="UP001596417">
    <property type="component" value="Unassembled WGS sequence"/>
</dbReference>
<keyword evidence="3" id="KW-1185">Reference proteome</keyword>
<proteinExistence type="predicted"/>
<organism evidence="2 3">
    <name type="scientific">Halocatena marina</name>
    <dbReference type="NCBI Taxonomy" id="2934937"/>
    <lineage>
        <taxon>Archaea</taxon>
        <taxon>Methanobacteriati</taxon>
        <taxon>Methanobacteriota</taxon>
        <taxon>Stenosarchaea group</taxon>
        <taxon>Halobacteria</taxon>
        <taxon>Halobacteriales</taxon>
        <taxon>Natronomonadaceae</taxon>
        <taxon>Halocatena</taxon>
    </lineage>
</organism>
<dbReference type="EMBL" id="JBHTAX010000001">
    <property type="protein sequence ID" value="MFC7191682.1"/>
    <property type="molecule type" value="Genomic_DNA"/>
</dbReference>
<accession>A0ABD5YTF0</accession>
<evidence type="ECO:0000313" key="3">
    <source>
        <dbReference type="Proteomes" id="UP001596417"/>
    </source>
</evidence>
<dbReference type="Pfam" id="PF00582">
    <property type="entry name" value="Usp"/>
    <property type="match status" value="1"/>
</dbReference>
<dbReference type="InterPro" id="IPR006016">
    <property type="entry name" value="UspA"/>
</dbReference>
<dbReference type="SUPFAM" id="SSF52402">
    <property type="entry name" value="Adenine nucleotide alpha hydrolases-like"/>
    <property type="match status" value="1"/>
</dbReference>
<comment type="caution">
    <text evidence="2">The sequence shown here is derived from an EMBL/GenBank/DDBJ whole genome shotgun (WGS) entry which is preliminary data.</text>
</comment>
<reference evidence="2 3" key="1">
    <citation type="journal article" date="2019" name="Int. J. Syst. Evol. Microbiol.">
        <title>The Global Catalogue of Microorganisms (GCM) 10K type strain sequencing project: providing services to taxonomists for standard genome sequencing and annotation.</title>
        <authorList>
            <consortium name="The Broad Institute Genomics Platform"/>
            <consortium name="The Broad Institute Genome Sequencing Center for Infectious Disease"/>
            <person name="Wu L."/>
            <person name="Ma J."/>
        </authorList>
    </citation>
    <scope>NUCLEOTIDE SEQUENCE [LARGE SCALE GENOMIC DNA]</scope>
    <source>
        <strain evidence="2 3">RDMS1</strain>
    </source>
</reference>
<sequence length="151" mass="16208">MTDNCAIWAAVLSARPPHIRTMYEYLLTVDGDEARARAQAETIADQPESAANIHTTILHVFTENDETSVQEITAATLARDILTDAGIAVDLDETVGDPTTAILEKAEQVDANRICVSGKKRTPTGKVIFGSVTQGIILSTQRPVLVCSADD</sequence>
<name>A0ABD5YTF0_9EURY</name>
<dbReference type="AlphaFoldDB" id="A0ABD5YTF0"/>
<dbReference type="CDD" id="cd00293">
    <property type="entry name" value="USP-like"/>
    <property type="match status" value="1"/>
</dbReference>